<comment type="caution">
    <text evidence="2">The sequence shown here is derived from an EMBL/GenBank/DDBJ whole genome shotgun (WGS) entry which is preliminary data.</text>
</comment>
<reference evidence="2 3" key="1">
    <citation type="submission" date="2016-01" db="EMBL/GenBank/DDBJ databases">
        <title>Genome Sequences of Twelve Sporeforming Bacillus Species Isolated from Foods.</title>
        <authorList>
            <person name="Berendsen E.M."/>
            <person name="Wells-Bennik M.H."/>
            <person name="Krawcyk A.O."/>
            <person name="De Jong A."/>
            <person name="Holsappel S."/>
            <person name="Eijlander R.T."/>
            <person name="Kuipers O.P."/>
        </authorList>
    </citation>
    <scope>NUCLEOTIDE SEQUENCE [LARGE SCALE GENOMIC DNA]</scope>
    <source>
        <strain evidence="2 3">B4098</strain>
    </source>
</reference>
<evidence type="ECO:0000313" key="3">
    <source>
        <dbReference type="Proteomes" id="UP000075288"/>
    </source>
</evidence>
<dbReference type="EMBL" id="LQYG01000069">
    <property type="protein sequence ID" value="KYC61380.1"/>
    <property type="molecule type" value="Genomic_DNA"/>
</dbReference>
<proteinExistence type="predicted"/>
<accession>A0A150JVP9</accession>
<dbReference type="AlphaFoldDB" id="A0A150JVP9"/>
<feature type="transmembrane region" description="Helical" evidence="1">
    <location>
        <begin position="16"/>
        <end position="37"/>
    </location>
</feature>
<evidence type="ECO:0000313" key="2">
    <source>
        <dbReference type="EMBL" id="KYC61380.1"/>
    </source>
</evidence>
<organism evidence="2 3">
    <name type="scientific">Heyndrickxia coagulans</name>
    <name type="common">Weizmannia coagulans</name>
    <dbReference type="NCBI Taxonomy" id="1398"/>
    <lineage>
        <taxon>Bacteria</taxon>
        <taxon>Bacillati</taxon>
        <taxon>Bacillota</taxon>
        <taxon>Bacilli</taxon>
        <taxon>Bacillales</taxon>
        <taxon>Bacillaceae</taxon>
        <taxon>Heyndrickxia</taxon>
    </lineage>
</organism>
<gene>
    <name evidence="2" type="ORF">B4098_1935</name>
</gene>
<dbReference type="Proteomes" id="UP000075288">
    <property type="component" value="Unassembled WGS sequence"/>
</dbReference>
<name>A0A150JVP9_HEYCO</name>
<keyword evidence="1" id="KW-0812">Transmembrane</keyword>
<keyword evidence="1" id="KW-1133">Transmembrane helix</keyword>
<protein>
    <submittedName>
        <fullName evidence="2">Uncharacterized protein</fullName>
    </submittedName>
</protein>
<evidence type="ECO:0000256" key="1">
    <source>
        <dbReference type="SAM" id="Phobius"/>
    </source>
</evidence>
<sequence>MGEEKSMHQYVNWPDVVFQLGWLIFLCAAGFAIYKILKIRKMKNQHLKK</sequence>
<dbReference type="PATRIC" id="fig|1398.26.peg.113"/>
<keyword evidence="1" id="KW-0472">Membrane</keyword>